<dbReference type="AlphaFoldDB" id="A0AA35T4G1"/>
<dbReference type="EMBL" id="CASHTH010003157">
    <property type="protein sequence ID" value="CAI8041027.1"/>
    <property type="molecule type" value="Genomic_DNA"/>
</dbReference>
<comment type="caution">
    <text evidence="1">The sequence shown here is derived from an EMBL/GenBank/DDBJ whole genome shotgun (WGS) entry which is preliminary data.</text>
</comment>
<keyword evidence="2" id="KW-1185">Reference proteome</keyword>
<organism evidence="1 2">
    <name type="scientific">Geodia barretti</name>
    <name type="common">Barrett's horny sponge</name>
    <dbReference type="NCBI Taxonomy" id="519541"/>
    <lineage>
        <taxon>Eukaryota</taxon>
        <taxon>Metazoa</taxon>
        <taxon>Porifera</taxon>
        <taxon>Demospongiae</taxon>
        <taxon>Heteroscleromorpha</taxon>
        <taxon>Tetractinellida</taxon>
        <taxon>Astrophorina</taxon>
        <taxon>Geodiidae</taxon>
        <taxon>Geodia</taxon>
    </lineage>
</organism>
<dbReference type="Proteomes" id="UP001174909">
    <property type="component" value="Unassembled WGS sequence"/>
</dbReference>
<proteinExistence type="predicted"/>
<protein>
    <submittedName>
        <fullName evidence="1">Uncharacterized protein</fullName>
    </submittedName>
</protein>
<accession>A0AA35T4G1</accession>
<reference evidence="1" key="1">
    <citation type="submission" date="2023-03" db="EMBL/GenBank/DDBJ databases">
        <authorList>
            <person name="Steffen K."/>
            <person name="Cardenas P."/>
        </authorList>
    </citation>
    <scope>NUCLEOTIDE SEQUENCE</scope>
</reference>
<evidence type="ECO:0000313" key="2">
    <source>
        <dbReference type="Proteomes" id="UP001174909"/>
    </source>
</evidence>
<gene>
    <name evidence="1" type="ORF">GBAR_LOCUS22793</name>
</gene>
<feature type="non-terminal residue" evidence="1">
    <location>
        <position position="42"/>
    </location>
</feature>
<name>A0AA35T4G1_GEOBA</name>
<evidence type="ECO:0000313" key="1">
    <source>
        <dbReference type="EMBL" id="CAI8041027.1"/>
    </source>
</evidence>
<sequence length="42" mass="4836">MMRFSLLEFFFDSFSPRTTTVTARAMIKAPKTTVTANKTFSR</sequence>